<dbReference type="Proteomes" id="UP000740754">
    <property type="component" value="Unassembled WGS sequence"/>
</dbReference>
<organism evidence="1 2">
    <name type="scientific">Marichromatium bheemlicum</name>
    <dbReference type="NCBI Taxonomy" id="365339"/>
    <lineage>
        <taxon>Bacteria</taxon>
        <taxon>Pseudomonadati</taxon>
        <taxon>Pseudomonadota</taxon>
        <taxon>Gammaproteobacteria</taxon>
        <taxon>Chromatiales</taxon>
        <taxon>Chromatiaceae</taxon>
        <taxon>Marichromatium</taxon>
    </lineage>
</organism>
<keyword evidence="2" id="KW-1185">Reference proteome</keyword>
<evidence type="ECO:0000313" key="1">
    <source>
        <dbReference type="EMBL" id="NKN33876.1"/>
    </source>
</evidence>
<comment type="caution">
    <text evidence="1">The sequence shown here is derived from an EMBL/GenBank/DDBJ whole genome shotgun (WGS) entry which is preliminary data.</text>
</comment>
<proteinExistence type="predicted"/>
<accession>A0ABX1ICR2</accession>
<dbReference type="EMBL" id="JAAXKX010000016">
    <property type="protein sequence ID" value="NKN33876.1"/>
    <property type="molecule type" value="Genomic_DNA"/>
</dbReference>
<protein>
    <submittedName>
        <fullName evidence="1">Uncharacterized protein</fullName>
    </submittedName>
</protein>
<name>A0ABX1ICR2_9GAMM</name>
<evidence type="ECO:0000313" key="2">
    <source>
        <dbReference type="Proteomes" id="UP000740754"/>
    </source>
</evidence>
<sequence>MLYALLFLVVGIIIGWNWQQPPWARELQERVVGTVRSFTNKTKENR</sequence>
<gene>
    <name evidence="1" type="ORF">HF203_11655</name>
</gene>
<dbReference type="RefSeq" id="WP_168669890.1">
    <property type="nucleotide sequence ID" value="NZ_JAAXKX010000016.1"/>
</dbReference>
<reference evidence="1 2" key="1">
    <citation type="submission" date="2020-04" db="EMBL/GenBank/DDBJ databases">
        <title>Draft Whole-Genome sequence of Marichromatium bheemlicum DSM 18632, type strain.</title>
        <authorList>
            <person name="Kyndt J.A."/>
            <person name="Meyer T.E."/>
        </authorList>
    </citation>
    <scope>NUCLEOTIDE SEQUENCE [LARGE SCALE GENOMIC DNA]</scope>
    <source>
        <strain evidence="1 2">DSM 18632</strain>
    </source>
</reference>